<dbReference type="EMBL" id="FOZL01000001">
    <property type="protein sequence ID" value="SFS07516.1"/>
    <property type="molecule type" value="Genomic_DNA"/>
</dbReference>
<evidence type="ECO:0000256" key="1">
    <source>
        <dbReference type="ARBA" id="ARBA00004442"/>
    </source>
</evidence>
<feature type="chain" id="PRO_5011739910" evidence="4">
    <location>
        <begin position="30"/>
        <end position="1094"/>
    </location>
</feature>
<name>A0A1I6LVS0_9BACT</name>
<dbReference type="Pfam" id="PF13620">
    <property type="entry name" value="CarboxypepD_reg"/>
    <property type="match status" value="1"/>
</dbReference>
<evidence type="ECO:0000313" key="7">
    <source>
        <dbReference type="Proteomes" id="UP000199024"/>
    </source>
</evidence>
<proteinExistence type="predicted"/>
<accession>A0A1I6LVS0</accession>
<dbReference type="InterPro" id="IPR057601">
    <property type="entry name" value="Oar-like_b-barrel"/>
</dbReference>
<dbReference type="RefSeq" id="WP_089837778.1">
    <property type="nucleotide sequence ID" value="NZ_FOZL01000001.1"/>
</dbReference>
<keyword evidence="7" id="KW-1185">Reference proteome</keyword>
<keyword evidence="6" id="KW-0378">Hydrolase</keyword>
<evidence type="ECO:0000256" key="4">
    <source>
        <dbReference type="SAM" id="SignalP"/>
    </source>
</evidence>
<feature type="domain" description="TonB-dependent transporter Oar-like beta-barrel" evidence="5">
    <location>
        <begin position="250"/>
        <end position="1087"/>
    </location>
</feature>
<evidence type="ECO:0000313" key="6">
    <source>
        <dbReference type="EMBL" id="SFS07516.1"/>
    </source>
</evidence>
<keyword evidence="2" id="KW-0472">Membrane</keyword>
<dbReference type="Pfam" id="PF25183">
    <property type="entry name" value="OMP_b-brl_4"/>
    <property type="match status" value="1"/>
</dbReference>
<feature type="signal peptide" evidence="4">
    <location>
        <begin position="1"/>
        <end position="29"/>
    </location>
</feature>
<dbReference type="Gene3D" id="2.40.170.20">
    <property type="entry name" value="TonB-dependent receptor, beta-barrel domain"/>
    <property type="match status" value="1"/>
</dbReference>
<dbReference type="Gene3D" id="2.60.40.1120">
    <property type="entry name" value="Carboxypeptidase-like, regulatory domain"/>
    <property type="match status" value="1"/>
</dbReference>
<dbReference type="SUPFAM" id="SSF49452">
    <property type="entry name" value="Starch-binding domain-like"/>
    <property type="match status" value="1"/>
</dbReference>
<reference evidence="6 7" key="1">
    <citation type="submission" date="2016-10" db="EMBL/GenBank/DDBJ databases">
        <authorList>
            <person name="de Groot N.N."/>
        </authorList>
    </citation>
    <scope>NUCLEOTIDE SEQUENCE [LARGE SCALE GENOMIC DNA]</scope>
    <source>
        <strain evidence="6 7">DSM 21001</strain>
    </source>
</reference>
<dbReference type="InterPro" id="IPR036942">
    <property type="entry name" value="Beta-barrel_TonB_sf"/>
</dbReference>
<organism evidence="6 7">
    <name type="scientific">Granulicella pectinivorans</name>
    <dbReference type="NCBI Taxonomy" id="474950"/>
    <lineage>
        <taxon>Bacteria</taxon>
        <taxon>Pseudomonadati</taxon>
        <taxon>Acidobacteriota</taxon>
        <taxon>Terriglobia</taxon>
        <taxon>Terriglobales</taxon>
        <taxon>Acidobacteriaceae</taxon>
        <taxon>Granulicella</taxon>
    </lineage>
</organism>
<sequence>MHSSRRQRSIFFAAIWALALIIASGPLFAQAPTGTIEGTITDRNGSIVANAHISLVSRATGVHRELAGTANGRFRFSALPVGEYSITIDSTGFAPFLEDAIQLTVDGTIRIDAVVVPATLQQSVVVHAGTENIDLATNTLGKTVTQREIVDLPLNGRNFAQLGLLQTGVAPLTSGLLTEGGSLRAGQSYVVNGQRPEANNFILDGAQNVDRMDGGFALRIPIDALQEFRILTATASPEYGGNIGSITTIVTKSGTPHYHGTVYEFFRNDILDTRNYFSQGVEPLKQNQYGVTVGGPALGKRLFFFSYYEGLRNRAGITTSATVPTAAQQAGDFSANATPLLNFAAGGTPFPGGKLPAGALSPVGLNVARFYYAGNTSPSVYTSTLVGTNNYDQTGLRLDLHHTDADSYFLRYSYFTGFNLNPISVRGSDLPGFPTRDDYAVHSAVIGNTHLFGAHMSNNVQTSFFRYGFLFDQRLNQNGPRTLGFNYDSASAIGQGPPFFNLSGYSPVGGAITGPRTSVQNTYEVSDTLSLSHGSHLLRFGGDFVRNQFNLFQSVAPNGFFVFASSFPTNDAFANLLLGAPVLFYQGLGSFDRGVRHWGLAAFATDEYRVAPRLTINAGLRYEIINPNTEIHDRLNAFVPGQQSTKHPEAPVGLLYPGDTGIGKGIAKTDYLGFGPRVGFAWDTFGTGKTSIRAAYGIFYDPFSNGSNVTAQGPISSLPYAQFVQISGQVNFAAPYTGRTVPQPNTFTQPATAFTMDPRATPSNAQDWNLGIQQDLGAAFVLEARYVGTKGTHLPRNIEANPAVFGPGATSSNADRRRQYANCRPNNGPCDFATVGELTYGQNSTYHAAQVSVSRSFQHGIGMNVSYWWSKTLDYLSSMNLQGASAKPLSGENDLAQNPFNLKGEHGPSLFDARNRFVASVIWQVPFASHTTGLTRVLLNGWQLNAIAVANSPTPFTVYDSTNVSLQASSPPISGYFASRPNLIGNPNQGPHTVAQWISPSAFQRLNPATQAGQFGNSGRNVARAPAFTNVDASAVKDFLLHETTSLQFRAEMFNVANHANFGVPIADLASPNFGRVLQSGSPRLMQFAAKILF</sequence>
<evidence type="ECO:0000259" key="5">
    <source>
        <dbReference type="Pfam" id="PF25183"/>
    </source>
</evidence>
<dbReference type="InterPro" id="IPR013784">
    <property type="entry name" value="Carb-bd-like_fold"/>
</dbReference>
<keyword evidence="3" id="KW-0998">Cell outer membrane</keyword>
<keyword evidence="6" id="KW-0121">Carboxypeptidase</keyword>
<keyword evidence="4" id="KW-0732">Signal</keyword>
<dbReference type="Proteomes" id="UP000199024">
    <property type="component" value="Unassembled WGS sequence"/>
</dbReference>
<dbReference type="SUPFAM" id="SSF56935">
    <property type="entry name" value="Porins"/>
    <property type="match status" value="1"/>
</dbReference>
<keyword evidence="6" id="KW-0645">Protease</keyword>
<gene>
    <name evidence="6" type="ORF">SAMN05421771_1347</name>
</gene>
<dbReference type="GO" id="GO:0004180">
    <property type="term" value="F:carboxypeptidase activity"/>
    <property type="evidence" value="ECO:0007669"/>
    <property type="project" value="UniProtKB-KW"/>
</dbReference>
<dbReference type="GO" id="GO:0030246">
    <property type="term" value="F:carbohydrate binding"/>
    <property type="evidence" value="ECO:0007669"/>
    <property type="project" value="InterPro"/>
</dbReference>
<dbReference type="OrthoDB" id="97893at2"/>
<dbReference type="AlphaFoldDB" id="A0A1I6LVS0"/>
<dbReference type="GO" id="GO:0009279">
    <property type="term" value="C:cell outer membrane"/>
    <property type="evidence" value="ECO:0007669"/>
    <property type="project" value="UniProtKB-SubCell"/>
</dbReference>
<protein>
    <submittedName>
        <fullName evidence="6">Carboxypeptidase regulatory-like domain-containing protein</fullName>
    </submittedName>
</protein>
<comment type="subcellular location">
    <subcellularLocation>
        <location evidence="1">Cell outer membrane</location>
    </subcellularLocation>
</comment>
<dbReference type="STRING" id="474950.SAMN05421771_1347"/>
<evidence type="ECO:0000256" key="2">
    <source>
        <dbReference type="ARBA" id="ARBA00023136"/>
    </source>
</evidence>
<evidence type="ECO:0000256" key="3">
    <source>
        <dbReference type="ARBA" id="ARBA00023237"/>
    </source>
</evidence>